<feature type="domain" description="Pyruvate kinase barrel" evidence="16">
    <location>
        <begin position="6"/>
        <end position="331"/>
    </location>
</feature>
<dbReference type="SUPFAM" id="SSF51621">
    <property type="entry name" value="Phosphoenolpyruvate/pyruvate domain"/>
    <property type="match status" value="1"/>
</dbReference>
<comment type="cofactor">
    <cofactor evidence="2">
        <name>K(+)</name>
        <dbReference type="ChEBI" id="CHEBI:29103"/>
    </cofactor>
</comment>
<dbReference type="Pfam" id="PF00224">
    <property type="entry name" value="PK"/>
    <property type="match status" value="1"/>
</dbReference>
<evidence type="ECO:0000256" key="13">
    <source>
        <dbReference type="ARBA" id="ARBA00023317"/>
    </source>
</evidence>
<evidence type="ECO:0000256" key="15">
    <source>
        <dbReference type="RuleBase" id="RU000504"/>
    </source>
</evidence>
<evidence type="ECO:0000256" key="2">
    <source>
        <dbReference type="ARBA" id="ARBA00001958"/>
    </source>
</evidence>
<evidence type="ECO:0000256" key="7">
    <source>
        <dbReference type="ARBA" id="ARBA00022723"/>
    </source>
</evidence>
<dbReference type="GO" id="GO:0030955">
    <property type="term" value="F:potassium ion binding"/>
    <property type="evidence" value="ECO:0007669"/>
    <property type="project" value="UniProtKB-UniRule"/>
</dbReference>
<evidence type="ECO:0000313" key="18">
    <source>
        <dbReference type="Proteomes" id="UP000289440"/>
    </source>
</evidence>
<evidence type="ECO:0000256" key="4">
    <source>
        <dbReference type="ARBA" id="ARBA00008663"/>
    </source>
</evidence>
<dbReference type="AlphaFoldDB" id="A0A449A4Q2"/>
<keyword evidence="18" id="KW-1185">Reference proteome</keyword>
<evidence type="ECO:0000256" key="3">
    <source>
        <dbReference type="ARBA" id="ARBA00004997"/>
    </source>
</evidence>
<dbReference type="KEGG" id="mnu:NCTC10166_00160"/>
<dbReference type="NCBIfam" id="NF004491">
    <property type="entry name" value="PRK05826.1"/>
    <property type="match status" value="1"/>
</dbReference>
<accession>A0A449A4Q2</accession>
<dbReference type="Proteomes" id="UP000289440">
    <property type="component" value="Chromosome"/>
</dbReference>
<evidence type="ECO:0000256" key="8">
    <source>
        <dbReference type="ARBA" id="ARBA00022741"/>
    </source>
</evidence>
<comment type="similarity">
    <text evidence="4 15">Belongs to the pyruvate kinase family.</text>
</comment>
<dbReference type="InterPro" id="IPR001697">
    <property type="entry name" value="Pyr_Knase"/>
</dbReference>
<keyword evidence="11 15" id="KW-0460">Magnesium</keyword>
<dbReference type="OrthoDB" id="9812123at2"/>
<keyword evidence="7" id="KW-0479">Metal-binding</keyword>
<dbReference type="InterPro" id="IPR015813">
    <property type="entry name" value="Pyrv/PenolPyrv_kinase-like_dom"/>
</dbReference>
<dbReference type="GO" id="GO:0005524">
    <property type="term" value="F:ATP binding"/>
    <property type="evidence" value="ECO:0007669"/>
    <property type="project" value="UniProtKB-KW"/>
</dbReference>
<dbReference type="GO" id="GO:0004743">
    <property type="term" value="F:pyruvate kinase activity"/>
    <property type="evidence" value="ECO:0007669"/>
    <property type="project" value="UniProtKB-UniRule"/>
</dbReference>
<organism evidence="17 18">
    <name type="scientific">Mesomycoplasma neurolyticum</name>
    <dbReference type="NCBI Taxonomy" id="2120"/>
    <lineage>
        <taxon>Bacteria</taxon>
        <taxon>Bacillati</taxon>
        <taxon>Mycoplasmatota</taxon>
        <taxon>Mycoplasmoidales</taxon>
        <taxon>Metamycoplasmataceae</taxon>
        <taxon>Mesomycoplasma</taxon>
    </lineage>
</organism>
<dbReference type="Gene3D" id="3.40.1380.20">
    <property type="entry name" value="Pyruvate kinase, C-terminal domain"/>
    <property type="match status" value="1"/>
</dbReference>
<evidence type="ECO:0000256" key="12">
    <source>
        <dbReference type="ARBA" id="ARBA00023152"/>
    </source>
</evidence>
<evidence type="ECO:0000256" key="1">
    <source>
        <dbReference type="ARBA" id="ARBA00001946"/>
    </source>
</evidence>
<sequence>MNLIDKKTKIIATIGPSTQDYELIKKIIKAGVSTIRANFSHGSHEEHKAKFDNAKRASEELNIPISILLDTKGPEIRVGQIENGSVQIQANSIVKILTDNDSYLNFQGNSDTLTVSYQMDQDLKIGDHVLFDDGKLTSEVIEIQPGIIYIKTINSHILKSNKRINLPGVEFSLPFLSEKDKNDVLFGIENKVDYIAASFVNSANNVYELRDLLDTNGGKNIQIISKIESRIGIEKIDEIIEASDGVMIARGDLGLEIPFQDVPYYEKLIIRKCRSLGKPVIVATQMLDSMENSPHPTRAEVTDVYLAVELGSDSTMLSGESAQGKFPLESVEVMATISKRAEKEFYNKLFYSIQLANVAKKSTGERARIAHKIAFLTMNDYYRFTVVLSRTGRLLKKVAMFRPNTAIIGIINDIELIGSFGITSSVFVSKDSIDLFSKIKQNPHYAKNALIPFGAKPGDKFLIVENEKIIKGTF</sequence>
<name>A0A449A4Q2_9BACT</name>
<dbReference type="InterPro" id="IPR015793">
    <property type="entry name" value="Pyrv_Knase_brl"/>
</dbReference>
<dbReference type="GO" id="GO:0000287">
    <property type="term" value="F:magnesium ion binding"/>
    <property type="evidence" value="ECO:0007669"/>
    <property type="project" value="UniProtKB-UniRule"/>
</dbReference>
<dbReference type="UniPathway" id="UPA00109">
    <property type="reaction ID" value="UER00188"/>
</dbReference>
<dbReference type="InterPro" id="IPR040442">
    <property type="entry name" value="Pyrv_kinase-like_dom_sf"/>
</dbReference>
<dbReference type="Gene3D" id="2.40.33.10">
    <property type="entry name" value="PK beta-barrel domain-like"/>
    <property type="match status" value="1"/>
</dbReference>
<evidence type="ECO:0000256" key="11">
    <source>
        <dbReference type="ARBA" id="ARBA00022842"/>
    </source>
</evidence>
<evidence type="ECO:0000256" key="14">
    <source>
        <dbReference type="NCBIfam" id="TIGR01064"/>
    </source>
</evidence>
<dbReference type="Gene3D" id="3.20.20.60">
    <property type="entry name" value="Phosphoenolpyruvate-binding domains"/>
    <property type="match status" value="1"/>
</dbReference>
<keyword evidence="13 17" id="KW-0670">Pyruvate</keyword>
<keyword evidence="10" id="KW-0067">ATP-binding</keyword>
<keyword evidence="12 15" id="KW-0324">Glycolysis</keyword>
<keyword evidence="9 15" id="KW-0418">Kinase</keyword>
<comment type="cofactor">
    <cofactor evidence="1">
        <name>Mg(2+)</name>
        <dbReference type="ChEBI" id="CHEBI:18420"/>
    </cofactor>
</comment>
<dbReference type="SUPFAM" id="SSF52935">
    <property type="entry name" value="PK C-terminal domain-like"/>
    <property type="match status" value="1"/>
</dbReference>
<evidence type="ECO:0000256" key="5">
    <source>
        <dbReference type="ARBA" id="ARBA00012142"/>
    </source>
</evidence>
<dbReference type="FunFam" id="3.20.20.60:FF:000025">
    <property type="entry name" value="Pyruvate kinase"/>
    <property type="match status" value="1"/>
</dbReference>
<dbReference type="RefSeq" id="WP_129719606.1">
    <property type="nucleotide sequence ID" value="NZ_LR214951.1"/>
</dbReference>
<gene>
    <name evidence="17" type="primary">pyk</name>
    <name evidence="17" type="ORF">NCTC10166_00160</name>
</gene>
<keyword evidence="6 15" id="KW-0808">Transferase</keyword>
<dbReference type="EMBL" id="LR214951">
    <property type="protein sequence ID" value="VEU59202.1"/>
    <property type="molecule type" value="Genomic_DNA"/>
</dbReference>
<comment type="catalytic activity">
    <reaction evidence="15">
        <text>pyruvate + ATP = phosphoenolpyruvate + ADP + H(+)</text>
        <dbReference type="Rhea" id="RHEA:18157"/>
        <dbReference type="ChEBI" id="CHEBI:15361"/>
        <dbReference type="ChEBI" id="CHEBI:15378"/>
        <dbReference type="ChEBI" id="CHEBI:30616"/>
        <dbReference type="ChEBI" id="CHEBI:58702"/>
        <dbReference type="ChEBI" id="CHEBI:456216"/>
        <dbReference type="EC" id="2.7.1.40"/>
    </reaction>
</comment>
<evidence type="ECO:0000259" key="16">
    <source>
        <dbReference type="Pfam" id="PF00224"/>
    </source>
</evidence>
<evidence type="ECO:0000256" key="9">
    <source>
        <dbReference type="ARBA" id="ARBA00022777"/>
    </source>
</evidence>
<dbReference type="NCBIfam" id="TIGR01064">
    <property type="entry name" value="pyruv_kin"/>
    <property type="match status" value="1"/>
</dbReference>
<evidence type="ECO:0000313" key="17">
    <source>
        <dbReference type="EMBL" id="VEU59202.1"/>
    </source>
</evidence>
<dbReference type="GO" id="GO:0016301">
    <property type="term" value="F:kinase activity"/>
    <property type="evidence" value="ECO:0007669"/>
    <property type="project" value="UniProtKB-KW"/>
</dbReference>
<dbReference type="InterPro" id="IPR036918">
    <property type="entry name" value="Pyrv_Knase_C_sf"/>
</dbReference>
<proteinExistence type="inferred from homology"/>
<reference evidence="17 18" key="1">
    <citation type="submission" date="2019-01" db="EMBL/GenBank/DDBJ databases">
        <authorList>
            <consortium name="Pathogen Informatics"/>
        </authorList>
    </citation>
    <scope>NUCLEOTIDE SEQUENCE [LARGE SCALE GENOMIC DNA]</scope>
    <source>
        <strain evidence="17 18">NCTC10166</strain>
    </source>
</reference>
<comment type="pathway">
    <text evidence="3 15">Carbohydrate degradation; glycolysis; pyruvate from D-glyceraldehyde 3-phosphate: step 5/5.</text>
</comment>
<dbReference type="InterPro" id="IPR015806">
    <property type="entry name" value="Pyrv_Knase_insert_dom_sf"/>
</dbReference>
<dbReference type="PRINTS" id="PR01050">
    <property type="entry name" value="PYRUVTKNASE"/>
</dbReference>
<dbReference type="PANTHER" id="PTHR11817">
    <property type="entry name" value="PYRUVATE KINASE"/>
    <property type="match status" value="1"/>
</dbReference>
<evidence type="ECO:0000256" key="6">
    <source>
        <dbReference type="ARBA" id="ARBA00022679"/>
    </source>
</evidence>
<evidence type="ECO:0000256" key="10">
    <source>
        <dbReference type="ARBA" id="ARBA00022840"/>
    </source>
</evidence>
<keyword evidence="8" id="KW-0547">Nucleotide-binding</keyword>
<dbReference type="EC" id="2.7.1.40" evidence="5 14"/>
<dbReference type="InterPro" id="IPR011037">
    <property type="entry name" value="Pyrv_Knase-like_insert_dom_sf"/>
</dbReference>
<dbReference type="SUPFAM" id="SSF50800">
    <property type="entry name" value="PK beta-barrel domain-like"/>
    <property type="match status" value="1"/>
</dbReference>
<protein>
    <recommendedName>
        <fullName evidence="5 14">Pyruvate kinase</fullName>
        <ecNumber evidence="5 14">2.7.1.40</ecNumber>
    </recommendedName>
</protein>